<protein>
    <submittedName>
        <fullName evidence="2">Glycosyltransferase</fullName>
    </submittedName>
</protein>
<gene>
    <name evidence="2" type="ORF">M0638_14750</name>
</gene>
<name>A0A9X1Y8U3_9PROT</name>
<dbReference type="InterPro" id="IPR050194">
    <property type="entry name" value="Glycosyltransferase_grp1"/>
</dbReference>
<dbReference type="InterPro" id="IPR028098">
    <property type="entry name" value="Glyco_trans_4-like_N"/>
</dbReference>
<sequence length="368" mass="38661">MRLLIWYWGRRGAGAQRVVTLGRALRRRGDVAVALSVSRQMDLLAEVEALGLPTDIVETYTSGAGFLLGLPRVPGLARRLARQAREFRADAVLSVMTHLWTPLVTPALRRAGIPYVPIVHDALPHPGDPALLWDWRLDRELDAASGAIVHSAEVGRLLRARRPGLPVETLSLGTDLDAAALAPASGAAKEGGFLLFGRLRAYKGLDLLRDAWPAVLERHPGARLRVVGEGDAEGLAPGLSALPGVRVETRWVAEAEIPALAASADALVLPYREASQSSVVPLAFALGVPVVATAVGALAEQVADGVNGLVVPPEPAALAAAMARMADPAERARLAAGARASGAALVDWDARAAELLGVLRRLGVRDGG</sequence>
<dbReference type="GO" id="GO:0016757">
    <property type="term" value="F:glycosyltransferase activity"/>
    <property type="evidence" value="ECO:0007669"/>
    <property type="project" value="TreeGrafter"/>
</dbReference>
<evidence type="ECO:0000313" key="2">
    <source>
        <dbReference type="EMBL" id="MCK8785643.1"/>
    </source>
</evidence>
<dbReference type="PANTHER" id="PTHR45947:SF3">
    <property type="entry name" value="SULFOQUINOVOSYL TRANSFERASE SQD2"/>
    <property type="match status" value="1"/>
</dbReference>
<proteinExistence type="predicted"/>
<dbReference type="Gene3D" id="3.40.50.2000">
    <property type="entry name" value="Glycogen Phosphorylase B"/>
    <property type="match status" value="2"/>
</dbReference>
<feature type="domain" description="Glycosyltransferase subfamily 4-like N-terminal" evidence="1">
    <location>
        <begin position="16"/>
        <end position="177"/>
    </location>
</feature>
<dbReference type="Proteomes" id="UP001139516">
    <property type="component" value="Unassembled WGS sequence"/>
</dbReference>
<evidence type="ECO:0000259" key="1">
    <source>
        <dbReference type="Pfam" id="PF13439"/>
    </source>
</evidence>
<evidence type="ECO:0000313" key="3">
    <source>
        <dbReference type="Proteomes" id="UP001139516"/>
    </source>
</evidence>
<dbReference type="EMBL" id="JALPRX010000062">
    <property type="protein sequence ID" value="MCK8785643.1"/>
    <property type="molecule type" value="Genomic_DNA"/>
</dbReference>
<dbReference type="AlphaFoldDB" id="A0A9X1Y8U3"/>
<accession>A0A9X1Y8U3</accession>
<comment type="caution">
    <text evidence="2">The sequence shown here is derived from an EMBL/GenBank/DDBJ whole genome shotgun (WGS) entry which is preliminary data.</text>
</comment>
<organism evidence="2 3">
    <name type="scientific">Roseomonas acroporae</name>
    <dbReference type="NCBI Taxonomy" id="2937791"/>
    <lineage>
        <taxon>Bacteria</taxon>
        <taxon>Pseudomonadati</taxon>
        <taxon>Pseudomonadota</taxon>
        <taxon>Alphaproteobacteria</taxon>
        <taxon>Acetobacterales</taxon>
        <taxon>Roseomonadaceae</taxon>
        <taxon>Roseomonas</taxon>
    </lineage>
</organism>
<dbReference type="RefSeq" id="WP_248667759.1">
    <property type="nucleotide sequence ID" value="NZ_JALPRX010000062.1"/>
</dbReference>
<dbReference type="CDD" id="cd03801">
    <property type="entry name" value="GT4_PimA-like"/>
    <property type="match status" value="1"/>
</dbReference>
<dbReference type="SUPFAM" id="SSF53756">
    <property type="entry name" value="UDP-Glycosyltransferase/glycogen phosphorylase"/>
    <property type="match status" value="1"/>
</dbReference>
<dbReference type="Pfam" id="PF13692">
    <property type="entry name" value="Glyco_trans_1_4"/>
    <property type="match status" value="1"/>
</dbReference>
<keyword evidence="3" id="KW-1185">Reference proteome</keyword>
<dbReference type="Pfam" id="PF13439">
    <property type="entry name" value="Glyco_transf_4"/>
    <property type="match status" value="1"/>
</dbReference>
<dbReference type="PANTHER" id="PTHR45947">
    <property type="entry name" value="SULFOQUINOVOSYL TRANSFERASE SQD2"/>
    <property type="match status" value="1"/>
</dbReference>
<reference evidence="2" key="1">
    <citation type="submission" date="2022-04" db="EMBL/GenBank/DDBJ databases">
        <title>Roseomonas acroporae sp. nov., isolated from coral Acropora digitifera.</title>
        <authorList>
            <person name="Sun H."/>
        </authorList>
    </citation>
    <scope>NUCLEOTIDE SEQUENCE</scope>
    <source>
        <strain evidence="2">NAR14</strain>
    </source>
</reference>